<dbReference type="SUPFAM" id="SSF52047">
    <property type="entry name" value="RNI-like"/>
    <property type="match status" value="1"/>
</dbReference>
<sequence length="611" mass="68939">MQDNKNESPPSTMSTAITIQNQHGDLDDSQERNEDKLNEMCQRLLSLLDKNNMDEALAVAKKMALLDCQSSMSDTCIRLMYKYQQLVDKAEASAASMALLAQSTKKIDFISTLPYDLVVYTVYYLWCTVTSLDHTPPFLYVSKTWRRIILEATPFFSRHTTESSAKTLQSRIRRMTIDSRVVSLSSMLGHQLVSVKYLSIGLIYTSSSCRISSGSNRPTTCFSAIDDYNLDEIMDLCPNLERLTGRCCVLHAGDENKQYHQMRILDLRHYCDELYGLLPQLPCLVALSIEDCPDVDDVDAIMKLCPSLICLKYNADRDDRIQWPFAWDTSLGNGIQSLFIGERDDHFHSNEFVNIIVRISTTLKDLHLECFSPEGEDDVSLPQDATFEELQRLSITTKNDEMLQLILEVISQAPVLEAIQLDDPYALYEVQTSIGIMTSCNHLVDVNMIMYNSEENQYALRGFLDAHIERGAGSTLRSMAIACWSDECIEDILTRLPELTLLERLHVVVGLALSLDVIIDAVRATNIKHLYITLDDGDVIEGLAFTDLKHTKTLQSLIIQVRSLSTLAALSLLDLDHVTNVQVPFNGLCDTMITALQQHFPNIIALEDDDM</sequence>
<reference evidence="1" key="1">
    <citation type="journal article" date="2014" name="Genome Announc.">
        <title>De novo whole-genome sequence and genome annotation of Lichtheimia ramosa.</title>
        <authorList>
            <person name="Linde J."/>
            <person name="Schwartze V."/>
            <person name="Binder U."/>
            <person name="Lass-Florl C."/>
            <person name="Voigt K."/>
            <person name="Horn F."/>
        </authorList>
    </citation>
    <scope>NUCLEOTIDE SEQUENCE</scope>
    <source>
        <strain evidence="1">JMRC FSU:6197</strain>
    </source>
</reference>
<evidence type="ECO:0000313" key="1">
    <source>
        <dbReference type="EMBL" id="CDS06428.1"/>
    </source>
</evidence>
<gene>
    <name evidence="1" type="ORF">LRAMOSA08956</name>
</gene>
<organism evidence="1">
    <name type="scientific">Lichtheimia ramosa</name>
    <dbReference type="NCBI Taxonomy" id="688394"/>
    <lineage>
        <taxon>Eukaryota</taxon>
        <taxon>Fungi</taxon>
        <taxon>Fungi incertae sedis</taxon>
        <taxon>Mucoromycota</taxon>
        <taxon>Mucoromycotina</taxon>
        <taxon>Mucoromycetes</taxon>
        <taxon>Mucorales</taxon>
        <taxon>Lichtheimiaceae</taxon>
        <taxon>Lichtheimia</taxon>
    </lineage>
</organism>
<dbReference type="Gene3D" id="3.80.10.10">
    <property type="entry name" value="Ribonuclease Inhibitor"/>
    <property type="match status" value="1"/>
</dbReference>
<dbReference type="AlphaFoldDB" id="A0A077WHC5"/>
<name>A0A077WHC5_9FUNG</name>
<dbReference type="OrthoDB" id="2289900at2759"/>
<dbReference type="EMBL" id="LK023320">
    <property type="protein sequence ID" value="CDS06428.1"/>
    <property type="molecule type" value="Genomic_DNA"/>
</dbReference>
<evidence type="ECO:0008006" key="2">
    <source>
        <dbReference type="Google" id="ProtNLM"/>
    </source>
</evidence>
<accession>A0A077WHC5</accession>
<dbReference type="InterPro" id="IPR032675">
    <property type="entry name" value="LRR_dom_sf"/>
</dbReference>
<protein>
    <recommendedName>
        <fullName evidence="2">F-box domain-containing protein</fullName>
    </recommendedName>
</protein>
<proteinExistence type="predicted"/>